<comment type="caution">
    <text evidence="3">The sequence shown here is derived from an EMBL/GenBank/DDBJ whole genome shotgun (WGS) entry which is preliminary data.</text>
</comment>
<keyword evidence="4" id="KW-1185">Reference proteome</keyword>
<dbReference type="EMBL" id="SRRZ01000026">
    <property type="protein sequence ID" value="NQE34207.1"/>
    <property type="molecule type" value="Genomic_DNA"/>
</dbReference>
<sequence>MTTDRTTQSRWLFTLWQLTIVSLSLVLIFALAYWSLDALDLGGLQKHNGERVAGFLPFLYFSVETFFRIGYGIQTPLGLAWAIVTLEAMSHFLIEVVFISHMATLGLHRLISLSDRTRLENTFNRF</sequence>
<feature type="domain" description="Potassium channel inwardly rectifying transmembrane" evidence="2">
    <location>
        <begin position="8"/>
        <end position="102"/>
    </location>
</feature>
<gene>
    <name evidence="3" type="ORF">E5S67_01930</name>
</gene>
<evidence type="ECO:0000313" key="4">
    <source>
        <dbReference type="Proteomes" id="UP000702425"/>
    </source>
</evidence>
<dbReference type="Pfam" id="PF01007">
    <property type="entry name" value="IRK"/>
    <property type="match status" value="1"/>
</dbReference>
<keyword evidence="1" id="KW-0812">Transmembrane</keyword>
<proteinExistence type="predicted"/>
<dbReference type="Gene3D" id="1.10.287.70">
    <property type="match status" value="1"/>
</dbReference>
<keyword evidence="1" id="KW-0472">Membrane</keyword>
<reference evidence="3 4" key="1">
    <citation type="journal article" date="2020" name="Sci. Rep.">
        <title>A novel cyanobacterial geosmin producer, revising GeoA distribution and dispersion patterns in Bacteria.</title>
        <authorList>
            <person name="Churro C."/>
            <person name="Semedo-Aguiar A.P."/>
            <person name="Silva A.D."/>
            <person name="Pereira-Leal J.B."/>
            <person name="Leite R.B."/>
        </authorList>
    </citation>
    <scope>NUCLEOTIDE SEQUENCE [LARGE SCALE GENOMIC DNA]</scope>
    <source>
        <strain evidence="3 4">IPMA8</strain>
    </source>
</reference>
<keyword evidence="1" id="KW-1133">Transmembrane helix</keyword>
<name>A0ABX2CUX3_9CYAN</name>
<evidence type="ECO:0000313" key="3">
    <source>
        <dbReference type="EMBL" id="NQE34207.1"/>
    </source>
</evidence>
<dbReference type="InterPro" id="IPR040445">
    <property type="entry name" value="Kir_TM"/>
</dbReference>
<dbReference type="Proteomes" id="UP000702425">
    <property type="component" value="Unassembled WGS sequence"/>
</dbReference>
<organism evidence="3 4">
    <name type="scientific">Microcoleus asticus IPMA8</name>
    <dbReference type="NCBI Taxonomy" id="2563858"/>
    <lineage>
        <taxon>Bacteria</taxon>
        <taxon>Bacillati</taxon>
        <taxon>Cyanobacteriota</taxon>
        <taxon>Cyanophyceae</taxon>
        <taxon>Oscillatoriophycideae</taxon>
        <taxon>Oscillatoriales</taxon>
        <taxon>Microcoleaceae</taxon>
        <taxon>Microcoleus</taxon>
        <taxon>Microcoleus asticus</taxon>
    </lineage>
</organism>
<protein>
    <recommendedName>
        <fullName evidence="2">Potassium channel inwardly rectifying transmembrane domain-containing protein</fullName>
    </recommendedName>
</protein>
<dbReference type="RefSeq" id="WP_172186818.1">
    <property type="nucleotide sequence ID" value="NZ_CAWPPK010000179.1"/>
</dbReference>
<dbReference type="SUPFAM" id="SSF81324">
    <property type="entry name" value="Voltage-gated potassium channels"/>
    <property type="match status" value="1"/>
</dbReference>
<evidence type="ECO:0000259" key="2">
    <source>
        <dbReference type="Pfam" id="PF01007"/>
    </source>
</evidence>
<accession>A0ABX2CUX3</accession>
<feature type="transmembrane region" description="Helical" evidence="1">
    <location>
        <begin position="12"/>
        <end position="34"/>
    </location>
</feature>
<feature type="transmembrane region" description="Helical" evidence="1">
    <location>
        <begin position="79"/>
        <end position="99"/>
    </location>
</feature>
<evidence type="ECO:0000256" key="1">
    <source>
        <dbReference type="SAM" id="Phobius"/>
    </source>
</evidence>